<gene>
    <name evidence="1" type="ORF">RT717_02995</name>
</gene>
<evidence type="ECO:0000313" key="2">
    <source>
        <dbReference type="Proteomes" id="UP001302349"/>
    </source>
</evidence>
<dbReference type="Pfam" id="PF13618">
    <property type="entry name" value="Gluconate_2-dh3"/>
    <property type="match status" value="1"/>
</dbReference>
<organism evidence="1 2">
    <name type="scientific">Imperialibacter roseus</name>
    <dbReference type="NCBI Taxonomy" id="1324217"/>
    <lineage>
        <taxon>Bacteria</taxon>
        <taxon>Pseudomonadati</taxon>
        <taxon>Bacteroidota</taxon>
        <taxon>Cytophagia</taxon>
        <taxon>Cytophagales</taxon>
        <taxon>Flammeovirgaceae</taxon>
        <taxon>Imperialibacter</taxon>
    </lineage>
</organism>
<protein>
    <submittedName>
        <fullName evidence="1">Gluconate 2-dehydrogenase subunit 3 family protein</fullName>
        <ecNumber evidence="1">1.-.-.-</ecNumber>
    </submittedName>
</protein>
<dbReference type="Proteomes" id="UP001302349">
    <property type="component" value="Chromosome"/>
</dbReference>
<keyword evidence="2" id="KW-1185">Reference proteome</keyword>
<dbReference type="GO" id="GO:0016491">
    <property type="term" value="F:oxidoreductase activity"/>
    <property type="evidence" value="ECO:0007669"/>
    <property type="project" value="UniProtKB-KW"/>
</dbReference>
<dbReference type="EMBL" id="CP136051">
    <property type="protein sequence ID" value="WOK07588.1"/>
    <property type="molecule type" value="Genomic_DNA"/>
</dbReference>
<dbReference type="InterPro" id="IPR027056">
    <property type="entry name" value="Gluconate_2DH_su3"/>
</dbReference>
<name>A0ABZ0IRB2_9BACT</name>
<evidence type="ECO:0000313" key="1">
    <source>
        <dbReference type="EMBL" id="WOK07588.1"/>
    </source>
</evidence>
<keyword evidence="1" id="KW-0560">Oxidoreductase</keyword>
<dbReference type="EC" id="1.-.-.-" evidence="1"/>
<proteinExistence type="predicted"/>
<dbReference type="RefSeq" id="WP_317490260.1">
    <property type="nucleotide sequence ID" value="NZ_CP136051.1"/>
</dbReference>
<sequence>MDRREVIKRMALSMGYTLSAPAIVSILNSCESAPELGWQPLVFTPSQAVALEELTEAILPKTTTPGAKDMKVAQTMDAFISVVFSPANAEQFKTDLDNFLKECESTQGKAFEKCSAEEKAAFLSKYDTPESYGISVWGTDMAKKPVNSIFKKVKAMTVSSYFNTEELGERILRYESIPGRYNSCVPYEKGTKVWSL</sequence>
<accession>A0ABZ0IRB2</accession>
<reference evidence="1 2" key="1">
    <citation type="journal article" date="2023" name="Microbiol. Resour. Announc.">
        <title>Complete Genome Sequence of Imperialibacter roseus strain P4T.</title>
        <authorList>
            <person name="Tizabi D.R."/>
            <person name="Bachvaroff T."/>
            <person name="Hill R.T."/>
        </authorList>
    </citation>
    <scope>NUCLEOTIDE SEQUENCE [LARGE SCALE GENOMIC DNA]</scope>
    <source>
        <strain evidence="1 2">P4T</strain>
    </source>
</reference>